<feature type="transmembrane region" description="Helical" evidence="7">
    <location>
        <begin position="192"/>
        <end position="213"/>
    </location>
</feature>
<reference evidence="8 9" key="1">
    <citation type="submission" date="2015-11" db="EMBL/GenBank/DDBJ databases">
        <title>Genomic analysis of 38 Legionella species identifies large and diverse effector repertoires.</title>
        <authorList>
            <person name="Burstein D."/>
            <person name="Amaro F."/>
            <person name="Zusman T."/>
            <person name="Lifshitz Z."/>
            <person name="Cohen O."/>
            <person name="Gilbert J.A."/>
            <person name="Pupko T."/>
            <person name="Shuman H.A."/>
            <person name="Segal G."/>
        </authorList>
    </citation>
    <scope>NUCLEOTIDE SEQUENCE [LARGE SCALE GENOMIC DNA]</scope>
    <source>
        <strain evidence="8 9">ATCC 49504</strain>
    </source>
</reference>
<evidence type="ECO:0000256" key="7">
    <source>
        <dbReference type="SAM" id="Phobius"/>
    </source>
</evidence>
<dbReference type="EMBL" id="LNYC01000051">
    <property type="protein sequence ID" value="KTC99013.1"/>
    <property type="molecule type" value="Genomic_DNA"/>
</dbReference>
<dbReference type="InterPro" id="IPR042193">
    <property type="entry name" value="FHIPEP_3"/>
</dbReference>
<dbReference type="Proteomes" id="UP000054785">
    <property type="component" value="Unassembled WGS sequence"/>
</dbReference>
<dbReference type="Gene3D" id="3.40.30.60">
    <property type="entry name" value="FHIPEP family, domain 1"/>
    <property type="match status" value="1"/>
</dbReference>
<comment type="subcellular location">
    <subcellularLocation>
        <location evidence="1">Cell membrane</location>
        <topology evidence="1">Multi-pass membrane protein</topology>
    </subcellularLocation>
</comment>
<protein>
    <submittedName>
        <fullName evidence="8">Flagellar biosynthesis protein FlhA</fullName>
    </submittedName>
</protein>
<evidence type="ECO:0000313" key="8">
    <source>
        <dbReference type="EMBL" id="KTC99013.1"/>
    </source>
</evidence>
<comment type="similarity">
    <text evidence="2">Belongs to the FHIPEP (flagella/HR/invasion proteins export pore) family.</text>
</comment>
<feature type="transmembrane region" description="Helical" evidence="7">
    <location>
        <begin position="10"/>
        <end position="28"/>
    </location>
</feature>
<dbReference type="PROSITE" id="PS00994">
    <property type="entry name" value="FHIPEP"/>
    <property type="match status" value="1"/>
</dbReference>
<accession>A0A0W0TU99</accession>
<sequence length="674" mass="74089">MSARKPKSELLVILLAIGILLILFVPVAPFVLDVLLILNFSWALTVLLLTFFTDKPLAFSTFPPLLLLSTLFRLGLNVSATRLILADAHAGRVIEAMGAHVIRGNYVMGLVVFFILVVVQYVVVSNGAQRVAEVAARFTLDSLPGKQMSIDADLNMGLVSREQAQERRRQIEREASFYGAMDGASKFVKGDAIAGILILLINILGGFAIGMAQKGMSLQEALETYTLLTAGDGLVTQIPALIISIATGIIVTRAATDSHLGEAVSRQIAAFPGALVLVCMALCGFLTISGMPLLPVLLVLGIFAVSARFASRLKPEAETPRLTPAESLNERLRIHPVDILMHPRLHETLLQTEALFVERIGRLREQTALELGVILPEVRFLPETRLTWPHYQIVLQGNARPTHPLYPEKVLVLLNPGDRQHQATWLQGAGVRDPAFGLPAVWCAPDIRTEAQVRGLRVQEPPEVLLAHLHETLKDALPELLTREETLRLLDNSSLHSLRDELIPALMSTGQVMRVLQKLLDEKVSIRPLETILEVLLEHAKTSNDPALLTELVRVRLSDAICTRLAGGQAFLSVLTLAPGLEQQLANAFTSNGWAPSPALTEHFLRALAREVENMLGTRRRPILLCSSIIRRHVRELTRRILPHLSVLAMNEIPVSLQVESFATLDTEQELIDA</sequence>
<keyword evidence="8" id="KW-0282">Flagellum</keyword>
<evidence type="ECO:0000256" key="1">
    <source>
        <dbReference type="ARBA" id="ARBA00004651"/>
    </source>
</evidence>
<evidence type="ECO:0000256" key="4">
    <source>
        <dbReference type="ARBA" id="ARBA00022692"/>
    </source>
</evidence>
<dbReference type="PANTHER" id="PTHR30161:SF1">
    <property type="entry name" value="FLAGELLAR BIOSYNTHESIS PROTEIN FLHA-RELATED"/>
    <property type="match status" value="1"/>
</dbReference>
<evidence type="ECO:0000313" key="9">
    <source>
        <dbReference type="Proteomes" id="UP000054785"/>
    </source>
</evidence>
<dbReference type="STRING" id="45065.Lgee_1279"/>
<dbReference type="InterPro" id="IPR042196">
    <property type="entry name" value="FHIPEP_4"/>
</dbReference>
<dbReference type="GO" id="GO:0044780">
    <property type="term" value="P:bacterial-type flagellum assembly"/>
    <property type="evidence" value="ECO:0007669"/>
    <property type="project" value="TreeGrafter"/>
</dbReference>
<evidence type="ECO:0000256" key="2">
    <source>
        <dbReference type="ARBA" id="ARBA00008835"/>
    </source>
</evidence>
<name>A0A0W0TU99_9GAMM</name>
<dbReference type="Gene3D" id="3.40.50.12790">
    <property type="entry name" value="FHIPEP family, domain 4"/>
    <property type="match status" value="1"/>
</dbReference>
<keyword evidence="6 7" id="KW-0472">Membrane</keyword>
<comment type="caution">
    <text evidence="8">The sequence shown here is derived from an EMBL/GenBank/DDBJ whole genome shotgun (WGS) entry which is preliminary data.</text>
</comment>
<feature type="transmembrane region" description="Helical" evidence="7">
    <location>
        <begin position="268"/>
        <end position="288"/>
    </location>
</feature>
<dbReference type="PRINTS" id="PR00949">
    <property type="entry name" value="TYPE3IMAPROT"/>
</dbReference>
<keyword evidence="8" id="KW-0966">Cell projection</keyword>
<dbReference type="GO" id="GO:0005886">
    <property type="term" value="C:plasma membrane"/>
    <property type="evidence" value="ECO:0007669"/>
    <property type="project" value="UniProtKB-SubCell"/>
</dbReference>
<dbReference type="AlphaFoldDB" id="A0A0W0TU99"/>
<dbReference type="PIRSF" id="PIRSF005419">
    <property type="entry name" value="FlhA"/>
    <property type="match status" value="1"/>
</dbReference>
<dbReference type="Gene3D" id="1.10.8.540">
    <property type="entry name" value="FHIPEP family, domain 3"/>
    <property type="match status" value="1"/>
</dbReference>
<keyword evidence="9" id="KW-1185">Reference proteome</keyword>
<feature type="transmembrane region" description="Helical" evidence="7">
    <location>
        <begin position="105"/>
        <end position="124"/>
    </location>
</feature>
<dbReference type="Pfam" id="PF00771">
    <property type="entry name" value="FHIPEP"/>
    <property type="match status" value="1"/>
</dbReference>
<dbReference type="RefSeq" id="WP_202971947.1">
    <property type="nucleotide sequence ID" value="NZ_CAAAHN010000011.1"/>
</dbReference>
<dbReference type="GO" id="GO:0009306">
    <property type="term" value="P:protein secretion"/>
    <property type="evidence" value="ECO:0007669"/>
    <property type="project" value="InterPro"/>
</dbReference>
<gene>
    <name evidence="8" type="primary">flhA_2</name>
    <name evidence="8" type="ORF">Lgee_1279</name>
</gene>
<feature type="transmembrane region" description="Helical" evidence="7">
    <location>
        <begin position="233"/>
        <end position="256"/>
    </location>
</feature>
<keyword evidence="4 7" id="KW-0812">Transmembrane</keyword>
<feature type="transmembrane region" description="Helical" evidence="7">
    <location>
        <begin position="34"/>
        <end position="53"/>
    </location>
</feature>
<organism evidence="8 9">
    <name type="scientific">Legionella geestiana</name>
    <dbReference type="NCBI Taxonomy" id="45065"/>
    <lineage>
        <taxon>Bacteria</taxon>
        <taxon>Pseudomonadati</taxon>
        <taxon>Pseudomonadota</taxon>
        <taxon>Gammaproteobacteria</taxon>
        <taxon>Legionellales</taxon>
        <taxon>Legionellaceae</taxon>
        <taxon>Legionella</taxon>
    </lineage>
</organism>
<evidence type="ECO:0000256" key="6">
    <source>
        <dbReference type="ARBA" id="ARBA00023136"/>
    </source>
</evidence>
<keyword evidence="8" id="KW-0969">Cilium</keyword>
<dbReference type="PANTHER" id="PTHR30161">
    <property type="entry name" value="FLAGELLAR EXPORT PROTEIN, MEMBRANE FLHA SUBUNIT-RELATED"/>
    <property type="match status" value="1"/>
</dbReference>
<evidence type="ECO:0000256" key="5">
    <source>
        <dbReference type="ARBA" id="ARBA00022989"/>
    </source>
</evidence>
<proteinExistence type="inferred from homology"/>
<dbReference type="PATRIC" id="fig|45065.4.peg.1379"/>
<keyword evidence="5 7" id="KW-1133">Transmembrane helix</keyword>
<dbReference type="InterPro" id="IPR001712">
    <property type="entry name" value="T3SS_FHIPEP"/>
</dbReference>
<dbReference type="InterPro" id="IPR025505">
    <property type="entry name" value="FHIPEP_CS"/>
</dbReference>
<evidence type="ECO:0000256" key="3">
    <source>
        <dbReference type="ARBA" id="ARBA00022475"/>
    </source>
</evidence>
<keyword evidence="3" id="KW-1003">Cell membrane</keyword>
<dbReference type="InterPro" id="IPR042194">
    <property type="entry name" value="FHIPEP_1"/>
</dbReference>